<accession>A0A6A4PSP5</accession>
<gene>
    <name evidence="1" type="ORF">Lalb_Chr11g0071791</name>
</gene>
<evidence type="ECO:0000313" key="1">
    <source>
        <dbReference type="EMBL" id="KAE9604432.1"/>
    </source>
</evidence>
<organism evidence="1 2">
    <name type="scientific">Lupinus albus</name>
    <name type="common">White lupine</name>
    <name type="synonym">Lupinus termis</name>
    <dbReference type="NCBI Taxonomy" id="3870"/>
    <lineage>
        <taxon>Eukaryota</taxon>
        <taxon>Viridiplantae</taxon>
        <taxon>Streptophyta</taxon>
        <taxon>Embryophyta</taxon>
        <taxon>Tracheophyta</taxon>
        <taxon>Spermatophyta</taxon>
        <taxon>Magnoliopsida</taxon>
        <taxon>eudicotyledons</taxon>
        <taxon>Gunneridae</taxon>
        <taxon>Pentapetalae</taxon>
        <taxon>rosids</taxon>
        <taxon>fabids</taxon>
        <taxon>Fabales</taxon>
        <taxon>Fabaceae</taxon>
        <taxon>Papilionoideae</taxon>
        <taxon>50 kb inversion clade</taxon>
        <taxon>genistoids sensu lato</taxon>
        <taxon>core genistoids</taxon>
        <taxon>Genisteae</taxon>
        <taxon>Lupinus</taxon>
    </lineage>
</organism>
<dbReference type="EMBL" id="WOCE01000011">
    <property type="protein sequence ID" value="KAE9604432.1"/>
    <property type="molecule type" value="Genomic_DNA"/>
</dbReference>
<reference evidence="2" key="1">
    <citation type="journal article" date="2020" name="Nat. Commun.">
        <title>Genome sequence of the cluster root forming white lupin.</title>
        <authorList>
            <person name="Hufnagel B."/>
            <person name="Marques A."/>
            <person name="Soriano A."/>
            <person name="Marques L."/>
            <person name="Divol F."/>
            <person name="Doumas P."/>
            <person name="Sallet E."/>
            <person name="Mancinotti D."/>
            <person name="Carrere S."/>
            <person name="Marande W."/>
            <person name="Arribat S."/>
            <person name="Keller J."/>
            <person name="Huneau C."/>
            <person name="Blein T."/>
            <person name="Aime D."/>
            <person name="Laguerre M."/>
            <person name="Taylor J."/>
            <person name="Schubert V."/>
            <person name="Nelson M."/>
            <person name="Geu-Flores F."/>
            <person name="Crespi M."/>
            <person name="Gallardo-Guerrero K."/>
            <person name="Delaux P.-M."/>
            <person name="Salse J."/>
            <person name="Berges H."/>
            <person name="Guyot R."/>
            <person name="Gouzy J."/>
            <person name="Peret B."/>
        </authorList>
    </citation>
    <scope>NUCLEOTIDE SEQUENCE [LARGE SCALE GENOMIC DNA]</scope>
    <source>
        <strain evidence="2">cv. Amiga</strain>
    </source>
</reference>
<keyword evidence="2" id="KW-1185">Reference proteome</keyword>
<protein>
    <submittedName>
        <fullName evidence="1">Uncharacterized protein</fullName>
    </submittedName>
</protein>
<dbReference type="Proteomes" id="UP000447434">
    <property type="component" value="Chromosome 11"/>
</dbReference>
<sequence length="48" mass="5423">MILVGTGGDRVCTVESYNWFCLWFFEIPQSHSGPLLLSSLHNWAILAL</sequence>
<evidence type="ECO:0000313" key="2">
    <source>
        <dbReference type="Proteomes" id="UP000447434"/>
    </source>
</evidence>
<comment type="caution">
    <text evidence="1">The sequence shown here is derived from an EMBL/GenBank/DDBJ whole genome shotgun (WGS) entry which is preliminary data.</text>
</comment>
<name>A0A6A4PSP5_LUPAL</name>
<proteinExistence type="predicted"/>
<dbReference type="AlphaFoldDB" id="A0A6A4PSP5"/>